<comment type="similarity">
    <text evidence="2 10">Belongs to the cation transport ATPase (P-type) (TC 3.A.3) family. Type IB subfamily.</text>
</comment>
<protein>
    <submittedName>
        <fullName evidence="12">Heavy metal translocating P-type ATPase</fullName>
    </submittedName>
</protein>
<keyword evidence="3 10" id="KW-0812">Transmembrane</keyword>
<dbReference type="OrthoDB" id="7059309at2"/>
<dbReference type="Pfam" id="PF00403">
    <property type="entry name" value="HMA"/>
    <property type="match status" value="1"/>
</dbReference>
<evidence type="ECO:0000313" key="13">
    <source>
        <dbReference type="Proteomes" id="UP000317550"/>
    </source>
</evidence>
<dbReference type="PRINTS" id="PR00119">
    <property type="entry name" value="CATATPASE"/>
</dbReference>
<dbReference type="InterPro" id="IPR044492">
    <property type="entry name" value="P_typ_ATPase_HD_dom"/>
</dbReference>
<evidence type="ECO:0000256" key="10">
    <source>
        <dbReference type="RuleBase" id="RU362081"/>
    </source>
</evidence>
<dbReference type="GO" id="GO:0005507">
    <property type="term" value="F:copper ion binding"/>
    <property type="evidence" value="ECO:0007669"/>
    <property type="project" value="TreeGrafter"/>
</dbReference>
<evidence type="ECO:0000259" key="11">
    <source>
        <dbReference type="PROSITE" id="PS50846"/>
    </source>
</evidence>
<organism evidence="12 13">
    <name type="scientific">Chitinimonas arctica</name>
    <dbReference type="NCBI Taxonomy" id="2594795"/>
    <lineage>
        <taxon>Bacteria</taxon>
        <taxon>Pseudomonadati</taxon>
        <taxon>Pseudomonadota</taxon>
        <taxon>Betaproteobacteria</taxon>
        <taxon>Neisseriales</taxon>
        <taxon>Chitinibacteraceae</taxon>
        <taxon>Chitinimonas</taxon>
    </lineage>
</organism>
<dbReference type="PROSITE" id="PS01047">
    <property type="entry name" value="HMA_1"/>
    <property type="match status" value="1"/>
</dbReference>
<dbReference type="EMBL" id="CP041730">
    <property type="protein sequence ID" value="QDQ27335.1"/>
    <property type="molecule type" value="Genomic_DNA"/>
</dbReference>
<dbReference type="SUPFAM" id="SSF81653">
    <property type="entry name" value="Calcium ATPase, transduction domain A"/>
    <property type="match status" value="1"/>
</dbReference>
<dbReference type="Pfam" id="PF00122">
    <property type="entry name" value="E1-E2_ATPase"/>
    <property type="match status" value="1"/>
</dbReference>
<evidence type="ECO:0000256" key="6">
    <source>
        <dbReference type="ARBA" id="ARBA00022840"/>
    </source>
</evidence>
<dbReference type="InterPro" id="IPR023298">
    <property type="entry name" value="ATPase_P-typ_TM_dom_sf"/>
</dbReference>
<dbReference type="InterPro" id="IPR006121">
    <property type="entry name" value="HMA_dom"/>
</dbReference>
<dbReference type="Gene3D" id="3.40.1110.10">
    <property type="entry name" value="Calcium-transporting ATPase, cytoplasmic domain N"/>
    <property type="match status" value="1"/>
</dbReference>
<feature type="transmembrane region" description="Helical" evidence="10">
    <location>
        <begin position="332"/>
        <end position="354"/>
    </location>
</feature>
<dbReference type="PRINTS" id="PR00120">
    <property type="entry name" value="HATPASE"/>
</dbReference>
<evidence type="ECO:0000256" key="7">
    <source>
        <dbReference type="ARBA" id="ARBA00022967"/>
    </source>
</evidence>
<dbReference type="SUPFAM" id="SSF81665">
    <property type="entry name" value="Calcium ATPase, transmembrane domain M"/>
    <property type="match status" value="1"/>
</dbReference>
<dbReference type="FunFam" id="2.70.150.10:FF:000002">
    <property type="entry name" value="Copper-transporting ATPase 1, putative"/>
    <property type="match status" value="1"/>
</dbReference>
<dbReference type="PANTHER" id="PTHR43520">
    <property type="entry name" value="ATP7, ISOFORM B"/>
    <property type="match status" value="1"/>
</dbReference>
<feature type="transmembrane region" description="Helical" evidence="10">
    <location>
        <begin position="692"/>
        <end position="709"/>
    </location>
</feature>
<dbReference type="InterPro" id="IPR001757">
    <property type="entry name" value="P_typ_ATPase"/>
</dbReference>
<dbReference type="InterPro" id="IPR023299">
    <property type="entry name" value="ATPase_P-typ_cyto_dom_N"/>
</dbReference>
<evidence type="ECO:0000256" key="1">
    <source>
        <dbReference type="ARBA" id="ARBA00004127"/>
    </source>
</evidence>
<keyword evidence="8 10" id="KW-1133">Transmembrane helix</keyword>
<evidence type="ECO:0000256" key="3">
    <source>
        <dbReference type="ARBA" id="ARBA00022692"/>
    </source>
</evidence>
<dbReference type="CDD" id="cd00371">
    <property type="entry name" value="HMA"/>
    <property type="match status" value="1"/>
</dbReference>
<dbReference type="Gene3D" id="3.40.50.1000">
    <property type="entry name" value="HAD superfamily/HAD-like"/>
    <property type="match status" value="1"/>
</dbReference>
<dbReference type="GO" id="GO:0043682">
    <property type="term" value="F:P-type divalent copper transporter activity"/>
    <property type="evidence" value="ECO:0007669"/>
    <property type="project" value="TreeGrafter"/>
</dbReference>
<dbReference type="InterPro" id="IPR059000">
    <property type="entry name" value="ATPase_P-type_domA"/>
</dbReference>
<dbReference type="KEGG" id="cari:FNU76_13690"/>
<accession>A0A516SGP8</accession>
<keyword evidence="10" id="KW-1003">Cell membrane</keyword>
<name>A0A516SGP8_9NEIS</name>
<keyword evidence="13" id="KW-1185">Reference proteome</keyword>
<feature type="transmembrane region" description="Helical" evidence="10">
    <location>
        <begin position="667"/>
        <end position="686"/>
    </location>
</feature>
<dbReference type="GO" id="GO:0005886">
    <property type="term" value="C:plasma membrane"/>
    <property type="evidence" value="ECO:0007669"/>
    <property type="project" value="UniProtKB-SubCell"/>
</dbReference>
<keyword evidence="9 10" id="KW-0472">Membrane</keyword>
<dbReference type="GO" id="GO:0016887">
    <property type="term" value="F:ATP hydrolysis activity"/>
    <property type="evidence" value="ECO:0007669"/>
    <property type="project" value="InterPro"/>
</dbReference>
<dbReference type="InterPro" id="IPR036412">
    <property type="entry name" value="HAD-like_sf"/>
</dbReference>
<dbReference type="SFLD" id="SFLDS00003">
    <property type="entry name" value="Haloacid_Dehalogenase"/>
    <property type="match status" value="1"/>
</dbReference>
<dbReference type="PROSITE" id="PS50846">
    <property type="entry name" value="HMA_2"/>
    <property type="match status" value="1"/>
</dbReference>
<dbReference type="NCBIfam" id="TIGR01511">
    <property type="entry name" value="ATPase-IB1_Cu"/>
    <property type="match status" value="1"/>
</dbReference>
<dbReference type="SFLD" id="SFLDG00002">
    <property type="entry name" value="C1.7:_P-type_atpase_like"/>
    <property type="match status" value="1"/>
</dbReference>
<keyword evidence="5 10" id="KW-0547">Nucleotide-binding</keyword>
<dbReference type="Pfam" id="PF00702">
    <property type="entry name" value="Hydrolase"/>
    <property type="match status" value="1"/>
</dbReference>
<evidence type="ECO:0000313" key="12">
    <source>
        <dbReference type="EMBL" id="QDQ27335.1"/>
    </source>
</evidence>
<dbReference type="InterPro" id="IPR018303">
    <property type="entry name" value="ATPase_P-typ_P_site"/>
</dbReference>
<dbReference type="InterPro" id="IPR008250">
    <property type="entry name" value="ATPase_P-typ_transduc_dom_A_sf"/>
</dbReference>
<dbReference type="SUPFAM" id="SSF81660">
    <property type="entry name" value="Metal cation-transporting ATPase, ATP-binding domain N"/>
    <property type="match status" value="1"/>
</dbReference>
<keyword evidence="4 10" id="KW-0479">Metal-binding</keyword>
<dbReference type="PANTHER" id="PTHR43520:SF8">
    <property type="entry name" value="P-TYPE CU(+) TRANSPORTER"/>
    <property type="match status" value="1"/>
</dbReference>
<dbReference type="GO" id="GO:0005524">
    <property type="term" value="F:ATP binding"/>
    <property type="evidence" value="ECO:0007669"/>
    <property type="project" value="UniProtKB-UniRule"/>
</dbReference>
<evidence type="ECO:0000256" key="8">
    <source>
        <dbReference type="ARBA" id="ARBA00022989"/>
    </source>
</evidence>
<proteinExistence type="inferred from homology"/>
<dbReference type="PROSITE" id="PS00154">
    <property type="entry name" value="ATPASE_E1_E2"/>
    <property type="match status" value="1"/>
</dbReference>
<dbReference type="SUPFAM" id="SSF56784">
    <property type="entry name" value="HAD-like"/>
    <property type="match status" value="1"/>
</dbReference>
<feature type="transmembrane region" description="Helical" evidence="10">
    <location>
        <begin position="178"/>
        <end position="195"/>
    </location>
</feature>
<evidence type="ECO:0000256" key="9">
    <source>
        <dbReference type="ARBA" id="ARBA00023136"/>
    </source>
</evidence>
<dbReference type="Proteomes" id="UP000317550">
    <property type="component" value="Chromosome"/>
</dbReference>
<dbReference type="InterPro" id="IPR017969">
    <property type="entry name" value="Heavy-metal-associated_CS"/>
</dbReference>
<keyword evidence="6 10" id="KW-0067">ATP-binding</keyword>
<dbReference type="SUPFAM" id="SSF55008">
    <property type="entry name" value="HMA, heavy metal-associated domain"/>
    <property type="match status" value="1"/>
</dbReference>
<dbReference type="InterPro" id="IPR023214">
    <property type="entry name" value="HAD_sf"/>
</dbReference>
<dbReference type="RefSeq" id="WP_144278728.1">
    <property type="nucleotide sequence ID" value="NZ_CP041730.1"/>
</dbReference>
<feature type="transmembrane region" description="Helical" evidence="10">
    <location>
        <begin position="93"/>
        <end position="115"/>
    </location>
</feature>
<feature type="transmembrane region" description="Helical" evidence="10">
    <location>
        <begin position="360"/>
        <end position="379"/>
    </location>
</feature>
<evidence type="ECO:0000256" key="4">
    <source>
        <dbReference type="ARBA" id="ARBA00022723"/>
    </source>
</evidence>
<dbReference type="SFLD" id="SFLDF00027">
    <property type="entry name" value="p-type_atpase"/>
    <property type="match status" value="1"/>
</dbReference>
<dbReference type="AlphaFoldDB" id="A0A516SGP8"/>
<evidence type="ECO:0000256" key="2">
    <source>
        <dbReference type="ARBA" id="ARBA00006024"/>
    </source>
</evidence>
<evidence type="ECO:0000256" key="5">
    <source>
        <dbReference type="ARBA" id="ARBA00022741"/>
    </source>
</evidence>
<reference evidence="13" key="1">
    <citation type="submission" date="2019-07" db="EMBL/GenBank/DDBJ databases">
        <title>Chitinimonas sp. nov., isolated from Ny-Alesund, arctica soil.</title>
        <authorList>
            <person name="Xu Q."/>
            <person name="Peng F."/>
        </authorList>
    </citation>
    <scope>NUCLEOTIDE SEQUENCE [LARGE SCALE GENOMIC DNA]</scope>
    <source>
        <strain evidence="13">R3-44</strain>
    </source>
</reference>
<feature type="domain" description="HMA" evidence="11">
    <location>
        <begin position="14"/>
        <end position="79"/>
    </location>
</feature>
<gene>
    <name evidence="12" type="ORF">FNU76_13690</name>
</gene>
<dbReference type="NCBIfam" id="TIGR01494">
    <property type="entry name" value="ATPase_P-type"/>
    <property type="match status" value="2"/>
</dbReference>
<dbReference type="GO" id="GO:0055070">
    <property type="term" value="P:copper ion homeostasis"/>
    <property type="evidence" value="ECO:0007669"/>
    <property type="project" value="TreeGrafter"/>
</dbReference>
<comment type="subcellular location">
    <subcellularLocation>
        <location evidence="10">Cell membrane</location>
    </subcellularLocation>
    <subcellularLocation>
        <location evidence="1">Endomembrane system</location>
        <topology evidence="1">Multi-pass membrane protein</topology>
    </subcellularLocation>
</comment>
<dbReference type="GO" id="GO:0012505">
    <property type="term" value="C:endomembrane system"/>
    <property type="evidence" value="ECO:0007669"/>
    <property type="project" value="UniProtKB-SubCell"/>
</dbReference>
<sequence length="719" mass="75308">MSDPTSPLIAHSLKPQAFRIEGMSCTACAARIEKLLNRQPGVTASVSFAAERATVAGLDDAAVMALVEKAGFRAQPHADGPVIAQEESAWPMWLALAVMLPFMFDMAGMALGFHAWMLPPWLAWALATPAQFLSGWRFYRGSWFALRSGGANMDVLVALGTSAAYGYSSAVAAGVLPGHLYFEASVVVIALVCLGKRLEARARRKTGTALLALAQLQPKTARVVRGDALVELDVDLLRLGDVVAVEAGEAIAADGEVLAGESSVDEALLSGEAMPVDKRVGQSVYAGSLNQTGWLRIRVDKPSVESRLAGIVELVRQAQASKAPIQALADRIAARFVPLVLLLAVLTLLAWWWHADGETALVNAIAVLVIACPCALGLATPTAVITGAGVAAQHGILIRNAAALEAAARLQVLALDKTGTLTEGRPSLRSAEFGADAAWVQALAAGSRHPLSQALAAGLPRDERISLISLRQVLGQGSEASLQHAEGSPVRQLRLGSPAWLQACGVVLPTGLLSDSDNHTLVVAAEGERYLGHASLADATRPDAARLVAWLKAHDIQPVILSGDRLAPVRALAAQLGIEQLHAECLPADKARIIAQLRQDGRRVGMAGDGINDAPALASADLSLAMGQGSEAAIAAADITLSRTDAMVLADALDIARATLRKIRQNLFFAFIYNAIGLPAAALGYLHPAVAGAAMALSSISVLANALTLKRWRPSKRAS</sequence>
<dbReference type="Gene3D" id="2.70.150.10">
    <property type="entry name" value="Calcium-transporting ATPase, cytoplasmic transduction domain A"/>
    <property type="match status" value="1"/>
</dbReference>
<dbReference type="InterPro" id="IPR036163">
    <property type="entry name" value="HMA_dom_sf"/>
</dbReference>
<dbReference type="InterPro" id="IPR027256">
    <property type="entry name" value="P-typ_ATPase_IB"/>
</dbReference>
<dbReference type="Gene3D" id="3.30.70.100">
    <property type="match status" value="1"/>
</dbReference>
<dbReference type="NCBIfam" id="TIGR01525">
    <property type="entry name" value="ATPase-IB_hvy"/>
    <property type="match status" value="1"/>
</dbReference>
<keyword evidence="7" id="KW-1278">Translocase</keyword>